<dbReference type="Pfam" id="PF10098">
    <property type="entry name" value="DUF2336"/>
    <property type="match status" value="1"/>
</dbReference>
<dbReference type="PIRSF" id="PIRSF035865">
    <property type="entry name" value="UCP035865"/>
    <property type="match status" value="1"/>
</dbReference>
<dbReference type="EMBL" id="QFQD01000077">
    <property type="protein sequence ID" value="PZQ79811.1"/>
    <property type="molecule type" value="Genomic_DNA"/>
</dbReference>
<reference evidence="1 2" key="1">
    <citation type="submission" date="2017-08" db="EMBL/GenBank/DDBJ databases">
        <title>Infants hospitalized years apart are colonized by the same room-sourced microbial strains.</title>
        <authorList>
            <person name="Brooks B."/>
            <person name="Olm M.R."/>
            <person name="Firek B.A."/>
            <person name="Baker R."/>
            <person name="Thomas B.C."/>
            <person name="Morowitz M.J."/>
            <person name="Banfield J.F."/>
        </authorList>
    </citation>
    <scope>NUCLEOTIDE SEQUENCE [LARGE SCALE GENOMIC DNA]</scope>
    <source>
        <strain evidence="1">S2_005_001_R2_27</strain>
    </source>
</reference>
<dbReference type="AlphaFoldDB" id="A0A2W5QMI4"/>
<proteinExistence type="predicted"/>
<organism evidence="1 2">
    <name type="scientific">Ancylobacter novellus</name>
    <name type="common">Thiobacillus novellus</name>
    <dbReference type="NCBI Taxonomy" id="921"/>
    <lineage>
        <taxon>Bacteria</taxon>
        <taxon>Pseudomonadati</taxon>
        <taxon>Pseudomonadota</taxon>
        <taxon>Alphaproteobacteria</taxon>
        <taxon>Hyphomicrobiales</taxon>
        <taxon>Xanthobacteraceae</taxon>
        <taxon>Ancylobacter</taxon>
    </lineage>
</organism>
<comment type="caution">
    <text evidence="1">The sequence shown here is derived from an EMBL/GenBank/DDBJ whole genome shotgun (WGS) entry which is preliminary data.</text>
</comment>
<evidence type="ECO:0000313" key="2">
    <source>
        <dbReference type="Proteomes" id="UP000248887"/>
    </source>
</evidence>
<dbReference type="InterPro" id="IPR019285">
    <property type="entry name" value="DUF2336"/>
</dbReference>
<protein>
    <recommendedName>
        <fullName evidence="3">DUF2336 domain-containing protein</fullName>
    </recommendedName>
</protein>
<dbReference type="Proteomes" id="UP000248887">
    <property type="component" value="Unassembled WGS sequence"/>
</dbReference>
<dbReference type="InterPro" id="IPR014598">
    <property type="entry name" value="UCP035865"/>
</dbReference>
<name>A0A2W5QMI4_ANCNO</name>
<gene>
    <name evidence="1" type="ORF">DI549_19060</name>
</gene>
<accession>A0A2W5QMI4</accession>
<evidence type="ECO:0008006" key="3">
    <source>
        <dbReference type="Google" id="ProtNLM"/>
    </source>
</evidence>
<evidence type="ECO:0000313" key="1">
    <source>
        <dbReference type="EMBL" id="PZQ79811.1"/>
    </source>
</evidence>
<sequence>MIVRQFLLWARSAPDAARAKATSALARSYLRSDLGAEDRAEMEAAFPVIARDPSPEVRLALAMALARHPLVPADIVLMLAAMEGEPGAVVLAVSPVLNPAELIEFCESGDSTRRLAIASRAGLPAEVAAVLAETADARACLALVRNDSADLPGFALGRIVARFSHVPAMRDALLARPDLPAAAHQALIRAVASMLSNFVTERQWMSPGEAARVAREACDQEAVVSAQRSAADVRELVEDMKRRGQLTPALALRALLSGQMRMFIEMVSVLSGVPTDRVAAMIADRSGSTFRLLYDRLGLPRGAYVAFRTALEVVQNESYLDEADEAVGLRRRIIDEVIGRYEVSGHTAEGNRLLGVLCRWREEAARQDLAA</sequence>